<reference evidence="1" key="1">
    <citation type="submission" date="2016-08" db="EMBL/GenBank/DDBJ databases">
        <authorList>
            <person name="Seilhamer J.J."/>
        </authorList>
    </citation>
    <scope>NUCLEOTIDE SEQUENCE</scope>
    <source>
        <strain evidence="1">86-1</strain>
    </source>
</reference>
<accession>A0A212KYR1</accession>
<protein>
    <submittedName>
        <fullName evidence="1">Uncharacterized protein</fullName>
    </submittedName>
</protein>
<name>A0A212KYR1_9BACT</name>
<dbReference type="RefSeq" id="WP_179979284.1">
    <property type="nucleotide sequence ID" value="NZ_LT608333.1"/>
</dbReference>
<dbReference type="AlphaFoldDB" id="A0A212KYR1"/>
<organism evidence="1">
    <name type="scientific">uncultured Desulfovibrio sp</name>
    <dbReference type="NCBI Taxonomy" id="167968"/>
    <lineage>
        <taxon>Bacteria</taxon>
        <taxon>Pseudomonadati</taxon>
        <taxon>Thermodesulfobacteriota</taxon>
        <taxon>Desulfovibrionia</taxon>
        <taxon>Desulfovibrionales</taxon>
        <taxon>Desulfovibrionaceae</taxon>
        <taxon>Desulfovibrio</taxon>
        <taxon>environmental samples</taxon>
    </lineage>
</organism>
<dbReference type="EMBL" id="FMJC01000001">
    <property type="protein sequence ID" value="SCM70403.1"/>
    <property type="molecule type" value="Genomic_DNA"/>
</dbReference>
<evidence type="ECO:0000313" key="1">
    <source>
        <dbReference type="EMBL" id="SCM70403.1"/>
    </source>
</evidence>
<sequence>MNTIMPQGELVRKAAAYLSEERARHPHKSLTTLLDETGMRFNLTPLDAMALERLFQQKPCSKAD</sequence>
<proteinExistence type="predicted"/>
<gene>
    <name evidence="1" type="ORF">KL86DES1_10385</name>
</gene>